<feature type="transmembrane region" description="Helical" evidence="7">
    <location>
        <begin position="86"/>
        <end position="106"/>
    </location>
</feature>
<feature type="transmembrane region" description="Helical" evidence="7">
    <location>
        <begin position="60"/>
        <end position="79"/>
    </location>
</feature>
<evidence type="ECO:0000259" key="8">
    <source>
        <dbReference type="Pfam" id="PF09335"/>
    </source>
</evidence>
<dbReference type="GO" id="GO:0005886">
    <property type="term" value="C:plasma membrane"/>
    <property type="evidence" value="ECO:0007669"/>
    <property type="project" value="UniProtKB-SubCell"/>
</dbReference>
<organism evidence="9 10">
    <name type="scientific">Microbacterium maritypicum</name>
    <name type="common">Microbacterium liquefaciens</name>
    <dbReference type="NCBI Taxonomy" id="33918"/>
    <lineage>
        <taxon>Bacteria</taxon>
        <taxon>Bacillati</taxon>
        <taxon>Actinomycetota</taxon>
        <taxon>Actinomycetes</taxon>
        <taxon>Micrococcales</taxon>
        <taxon>Microbacteriaceae</taxon>
        <taxon>Microbacterium</taxon>
    </lineage>
</organism>
<keyword evidence="5 7" id="KW-1133">Transmembrane helix</keyword>
<dbReference type="Proteomes" id="UP000317410">
    <property type="component" value="Unassembled WGS sequence"/>
</dbReference>
<evidence type="ECO:0000256" key="4">
    <source>
        <dbReference type="ARBA" id="ARBA00022692"/>
    </source>
</evidence>
<comment type="similarity">
    <text evidence="2">Belongs to the DedA family.</text>
</comment>
<dbReference type="PANTHER" id="PTHR30353">
    <property type="entry name" value="INNER MEMBRANE PROTEIN DEDA-RELATED"/>
    <property type="match status" value="1"/>
</dbReference>
<name>A0A4Y4B7A7_MICMQ</name>
<feature type="domain" description="VTT" evidence="8">
    <location>
        <begin position="90"/>
        <end position="223"/>
    </location>
</feature>
<gene>
    <name evidence="9" type="ORF">MLI01_11750</name>
</gene>
<dbReference type="PANTHER" id="PTHR30353:SF0">
    <property type="entry name" value="TRANSMEMBRANE PROTEIN"/>
    <property type="match status" value="1"/>
</dbReference>
<feature type="transmembrane region" description="Helical" evidence="7">
    <location>
        <begin position="118"/>
        <end position="140"/>
    </location>
</feature>
<evidence type="ECO:0000256" key="6">
    <source>
        <dbReference type="ARBA" id="ARBA00023136"/>
    </source>
</evidence>
<dbReference type="EMBL" id="BJNQ01000005">
    <property type="protein sequence ID" value="GEC75030.1"/>
    <property type="molecule type" value="Genomic_DNA"/>
</dbReference>
<comment type="subcellular location">
    <subcellularLocation>
        <location evidence="1">Cell membrane</location>
        <topology evidence="1">Multi-pass membrane protein</topology>
    </subcellularLocation>
</comment>
<keyword evidence="4 7" id="KW-0812">Transmembrane</keyword>
<dbReference type="InterPro" id="IPR032816">
    <property type="entry name" value="VTT_dom"/>
</dbReference>
<sequence length="304" mass="32830">MPQGVWVQVPPSARETTASFSGRHDIALFYRRPFTTDGTPPVLETMLHAPTALIPWLDPATIIGTAGPWALLVVCFIIFAETGLLVGFLLPGDTLLVIAGLLSHPIAGSEHGVFGINVWWVALLIGLAAFVGGEVGYVIGHKGGPAVFERKESGLFSKKNVERTNAFFERFGGITVILARFVPIVRTFAPVAAGVGHMPWRKYTLYNLIGAVLWGFGLTMFGYLIGFIPPVAEFVESYIDLILFAAVGGTALVTLWHYLSERHKAKKSAAAGEDVVTDAEEAQELVLDADVFDRSPDLDGDGKH</sequence>
<comment type="caution">
    <text evidence="9">The sequence shown here is derived from an EMBL/GenBank/DDBJ whole genome shotgun (WGS) entry which is preliminary data.</text>
</comment>
<evidence type="ECO:0000256" key="3">
    <source>
        <dbReference type="ARBA" id="ARBA00022475"/>
    </source>
</evidence>
<dbReference type="AlphaFoldDB" id="A0A4Y4B7A7"/>
<proteinExistence type="inferred from homology"/>
<feature type="transmembrane region" description="Helical" evidence="7">
    <location>
        <begin position="205"/>
        <end position="226"/>
    </location>
</feature>
<feature type="transmembrane region" description="Helical" evidence="7">
    <location>
        <begin position="238"/>
        <end position="259"/>
    </location>
</feature>
<keyword evidence="3" id="KW-1003">Cell membrane</keyword>
<keyword evidence="6 7" id="KW-0472">Membrane</keyword>
<evidence type="ECO:0000256" key="7">
    <source>
        <dbReference type="SAM" id="Phobius"/>
    </source>
</evidence>
<protein>
    <recommendedName>
        <fullName evidence="8">VTT domain-containing protein</fullName>
    </recommendedName>
</protein>
<evidence type="ECO:0000313" key="10">
    <source>
        <dbReference type="Proteomes" id="UP000317410"/>
    </source>
</evidence>
<evidence type="ECO:0000313" key="9">
    <source>
        <dbReference type="EMBL" id="GEC75030.1"/>
    </source>
</evidence>
<reference evidence="9 10" key="1">
    <citation type="submission" date="2019-06" db="EMBL/GenBank/DDBJ databases">
        <title>Whole genome shotgun sequence of Microbacterium liquefaciens NBRC 15037.</title>
        <authorList>
            <person name="Hosoyama A."/>
            <person name="Uohara A."/>
            <person name="Ohji S."/>
            <person name="Ichikawa N."/>
        </authorList>
    </citation>
    <scope>NUCLEOTIDE SEQUENCE [LARGE SCALE GENOMIC DNA]</scope>
    <source>
        <strain evidence="9 10">NBRC 15037</strain>
    </source>
</reference>
<accession>A0A4Y4B7A7</accession>
<evidence type="ECO:0000256" key="5">
    <source>
        <dbReference type="ARBA" id="ARBA00022989"/>
    </source>
</evidence>
<dbReference type="Pfam" id="PF09335">
    <property type="entry name" value="VTT_dom"/>
    <property type="match status" value="1"/>
</dbReference>
<dbReference type="InterPro" id="IPR032818">
    <property type="entry name" value="DedA-like"/>
</dbReference>
<evidence type="ECO:0000256" key="2">
    <source>
        <dbReference type="ARBA" id="ARBA00010792"/>
    </source>
</evidence>
<evidence type="ECO:0000256" key="1">
    <source>
        <dbReference type="ARBA" id="ARBA00004651"/>
    </source>
</evidence>